<feature type="compositionally biased region" description="Low complexity" evidence="1">
    <location>
        <begin position="146"/>
        <end position="157"/>
    </location>
</feature>
<keyword evidence="2" id="KW-0472">Membrane</keyword>
<feature type="compositionally biased region" description="Gly residues" evidence="1">
    <location>
        <begin position="220"/>
        <end position="230"/>
    </location>
</feature>
<sequence length="555" mass="54688">MLRQARRPGRRRFARGSHRAASAAGRKDRVGAMTSALRMAVFVGSMLAHVPAAAALAAADIVEGISSGNVRTVDVAECKAGFIFEGRTVVGCTSLGSPGNVPWCELFNPPANPSLPAWAFCRGAGANTPRPRTGRPTVTSSGQVTGSASRGDRSSNSGGRGSDVGVLGRGSRRNSSEPDYGKGPPSRKGRDGGYGGGGGGGGGDGGGGGGDGGDGRGRGGGDGGADGPGDNGDEGSEEDPGDNGDGGSEEDPGADPGNGGGDEDPGAGPGNGGGEEDPGAGPGNGGGEEDPGADPGNGGDPGSGDSSDPGAIPIPTEVPPAGPTETGPAPTPTGASPPGSPGAAADGNNTGGDDGPGAPQDSNSSNGLSAAAIGAIVVGAVAAASLLLIAPVYLRRKRSAARRAAAAQRASEEKYGSAAPARSPHPLNLAVSNVRSTFASTYSTAPSSESRSNRSSVSSRTTSQYGPDPSTIAFSEAPLGRWMVATNYAPTLSDELAVEPGDIVDVYKKFDDGWVTAVNVSKGFARGVMPMYCLDLDQGQPSPELINERGGSIFL</sequence>
<gene>
    <name evidence="3" type="ORF">BJ554DRAFT_7628</name>
</gene>
<dbReference type="Gene3D" id="2.30.30.40">
    <property type="entry name" value="SH3 Domains"/>
    <property type="match status" value="1"/>
</dbReference>
<keyword evidence="2" id="KW-1133">Transmembrane helix</keyword>
<feature type="compositionally biased region" description="Basic residues" evidence="1">
    <location>
        <begin position="1"/>
        <end position="18"/>
    </location>
</feature>
<dbReference type="InterPro" id="IPR036028">
    <property type="entry name" value="SH3-like_dom_sf"/>
</dbReference>
<dbReference type="EMBL" id="JAEFCI010005370">
    <property type="protein sequence ID" value="KAG5460335.1"/>
    <property type="molecule type" value="Genomic_DNA"/>
</dbReference>
<feature type="region of interest" description="Disordered" evidence="1">
    <location>
        <begin position="442"/>
        <end position="471"/>
    </location>
</feature>
<keyword evidence="4" id="KW-1185">Reference proteome</keyword>
<feature type="compositionally biased region" description="Acidic residues" evidence="1">
    <location>
        <begin position="231"/>
        <end position="253"/>
    </location>
</feature>
<comment type="caution">
    <text evidence="3">The sequence shown here is derived from an EMBL/GenBank/DDBJ whole genome shotgun (WGS) entry which is preliminary data.</text>
</comment>
<feature type="compositionally biased region" description="Low complexity" evidence="1">
    <location>
        <begin position="443"/>
        <end position="463"/>
    </location>
</feature>
<feature type="transmembrane region" description="Helical" evidence="2">
    <location>
        <begin position="368"/>
        <end position="394"/>
    </location>
</feature>
<reference evidence="3 4" key="1">
    <citation type="journal article" name="Sci. Rep.">
        <title>Genome-scale phylogenetic analyses confirm Olpidium as the closest living zoosporic fungus to the non-flagellated, terrestrial fungi.</title>
        <authorList>
            <person name="Chang Y."/>
            <person name="Rochon D."/>
            <person name="Sekimoto S."/>
            <person name="Wang Y."/>
            <person name="Chovatia M."/>
            <person name="Sandor L."/>
            <person name="Salamov A."/>
            <person name="Grigoriev I.V."/>
            <person name="Stajich J.E."/>
            <person name="Spatafora J.W."/>
        </authorList>
    </citation>
    <scope>NUCLEOTIDE SEQUENCE [LARGE SCALE GENOMIC DNA]</scope>
    <source>
        <strain evidence="3">S191</strain>
    </source>
</reference>
<name>A0A8H7ZVU3_9FUNG</name>
<evidence type="ECO:0008006" key="5">
    <source>
        <dbReference type="Google" id="ProtNLM"/>
    </source>
</evidence>
<feature type="region of interest" description="Disordered" evidence="1">
    <location>
        <begin position="126"/>
        <end position="366"/>
    </location>
</feature>
<accession>A0A8H7ZVU3</accession>
<evidence type="ECO:0000313" key="4">
    <source>
        <dbReference type="Proteomes" id="UP000673691"/>
    </source>
</evidence>
<proteinExistence type="predicted"/>
<dbReference type="SUPFAM" id="SSF50044">
    <property type="entry name" value="SH3-domain"/>
    <property type="match status" value="1"/>
</dbReference>
<dbReference type="AlphaFoldDB" id="A0A8H7ZVU3"/>
<dbReference type="Proteomes" id="UP000673691">
    <property type="component" value="Unassembled WGS sequence"/>
</dbReference>
<feature type="compositionally biased region" description="Low complexity" evidence="1">
    <location>
        <begin position="128"/>
        <end position="137"/>
    </location>
</feature>
<protein>
    <recommendedName>
        <fullName evidence="5">SH3 domain-containing protein</fullName>
    </recommendedName>
</protein>
<organism evidence="3 4">
    <name type="scientific">Olpidium bornovanus</name>
    <dbReference type="NCBI Taxonomy" id="278681"/>
    <lineage>
        <taxon>Eukaryota</taxon>
        <taxon>Fungi</taxon>
        <taxon>Fungi incertae sedis</taxon>
        <taxon>Olpidiomycota</taxon>
        <taxon>Olpidiomycotina</taxon>
        <taxon>Olpidiomycetes</taxon>
        <taxon>Olpidiales</taxon>
        <taxon>Olpidiaceae</taxon>
        <taxon>Olpidium</taxon>
    </lineage>
</organism>
<evidence type="ECO:0000256" key="2">
    <source>
        <dbReference type="SAM" id="Phobius"/>
    </source>
</evidence>
<keyword evidence="2" id="KW-0812">Transmembrane</keyword>
<feature type="compositionally biased region" description="Low complexity" evidence="1">
    <location>
        <begin position="323"/>
        <end position="348"/>
    </location>
</feature>
<evidence type="ECO:0000256" key="1">
    <source>
        <dbReference type="SAM" id="MobiDB-lite"/>
    </source>
</evidence>
<feature type="compositionally biased region" description="Gly residues" evidence="1">
    <location>
        <begin position="192"/>
        <end position="212"/>
    </location>
</feature>
<evidence type="ECO:0000313" key="3">
    <source>
        <dbReference type="EMBL" id="KAG5460335.1"/>
    </source>
</evidence>
<feature type="region of interest" description="Disordered" evidence="1">
    <location>
        <begin position="1"/>
        <end position="20"/>
    </location>
</feature>
<dbReference type="OrthoDB" id="5340910at2759"/>